<accession>A0ABX7FUE7</accession>
<feature type="transmembrane region" description="Helical" evidence="8">
    <location>
        <begin position="349"/>
        <end position="367"/>
    </location>
</feature>
<feature type="transmembrane region" description="Helical" evidence="8">
    <location>
        <begin position="319"/>
        <end position="343"/>
    </location>
</feature>
<keyword evidence="10" id="KW-1185">Reference proteome</keyword>
<evidence type="ECO:0000256" key="2">
    <source>
        <dbReference type="ARBA" id="ARBA00007998"/>
    </source>
</evidence>
<dbReference type="EMBL" id="CP069127">
    <property type="protein sequence ID" value="QRG69252.1"/>
    <property type="molecule type" value="Genomic_DNA"/>
</dbReference>
<dbReference type="Pfam" id="PF03845">
    <property type="entry name" value="Spore_permease"/>
    <property type="match status" value="1"/>
</dbReference>
<evidence type="ECO:0000256" key="6">
    <source>
        <dbReference type="ARBA" id="ARBA00022989"/>
    </source>
</evidence>
<feature type="transmembrane region" description="Helical" evidence="8">
    <location>
        <begin position="90"/>
        <end position="111"/>
    </location>
</feature>
<protein>
    <submittedName>
        <fullName evidence="9">Endospore germination permease</fullName>
    </submittedName>
</protein>
<feature type="transmembrane region" description="Helical" evidence="8">
    <location>
        <begin position="156"/>
        <end position="175"/>
    </location>
</feature>
<dbReference type="PANTHER" id="PTHR34975">
    <property type="entry name" value="SPORE GERMINATION PROTEIN A2"/>
    <property type="match status" value="1"/>
</dbReference>
<evidence type="ECO:0000256" key="8">
    <source>
        <dbReference type="SAM" id="Phobius"/>
    </source>
</evidence>
<evidence type="ECO:0000256" key="3">
    <source>
        <dbReference type="ARBA" id="ARBA00022448"/>
    </source>
</evidence>
<keyword evidence="4" id="KW-0309">Germination</keyword>
<name>A0ABX7FUE7_BRECH</name>
<evidence type="ECO:0000256" key="1">
    <source>
        <dbReference type="ARBA" id="ARBA00004141"/>
    </source>
</evidence>
<dbReference type="NCBIfam" id="TIGR00912">
    <property type="entry name" value="2A0309"/>
    <property type="match status" value="1"/>
</dbReference>
<keyword evidence="7 8" id="KW-0472">Membrane</keyword>
<dbReference type="Gene3D" id="1.20.1740.10">
    <property type="entry name" value="Amino acid/polyamine transporter I"/>
    <property type="match status" value="1"/>
</dbReference>
<sequence>METQRRFVSTWQLITILISSMIGVGILSLPRTVTTKLHEMGWVAPVIGGVIAIFPLMAILYLSKEYPGLTFVEYSPRILGKSGSPKLGRLLCYPWMFLFFSFQFLNAAMVARGFGEVVVTAVLLETPLEATLIGLFLIVLFLCMHEIDVLVRVNELLFPIMLIPIFLVPYVSLTAADWNNLLPIHIESWSDALKAGINTFSLYTGYELLLVYYGLVIPGAKIGLATWFGLVFTIVSYALTAVAGIVVFGYEELQLMIWPTLEMVKTAQRTGWFLERLESAFLAIWVASVFTTLGNMYYTTIYGLRLWFGKGIRFQRITALVLIIPFFYVTLLPQNIVQFFAYAQYLTHFGYVVSIGLPILLALIHWLRKQNVEVQEADSKKGGT</sequence>
<feature type="transmembrane region" description="Helical" evidence="8">
    <location>
        <begin position="117"/>
        <end position="144"/>
    </location>
</feature>
<keyword evidence="3" id="KW-0813">Transport</keyword>
<evidence type="ECO:0000313" key="9">
    <source>
        <dbReference type="EMBL" id="QRG69252.1"/>
    </source>
</evidence>
<dbReference type="Proteomes" id="UP000596248">
    <property type="component" value="Chromosome"/>
</dbReference>
<reference evidence="9 10" key="1">
    <citation type="submission" date="2021-01" db="EMBL/GenBank/DDBJ databases">
        <title>Identification of strong promoters based on the transcriptome of Brevibacillus choshinensis.</title>
        <authorList>
            <person name="Yao D."/>
            <person name="Zhang K."/>
            <person name="Wu J."/>
        </authorList>
    </citation>
    <scope>NUCLEOTIDE SEQUENCE [LARGE SCALE GENOMIC DNA]</scope>
    <source>
        <strain evidence="9 10">HPD31-SP3</strain>
    </source>
</reference>
<feature type="transmembrane region" description="Helical" evidence="8">
    <location>
        <begin position="7"/>
        <end position="30"/>
    </location>
</feature>
<evidence type="ECO:0000313" key="10">
    <source>
        <dbReference type="Proteomes" id="UP000596248"/>
    </source>
</evidence>
<dbReference type="InterPro" id="IPR004761">
    <property type="entry name" value="Spore_GerAB"/>
</dbReference>
<gene>
    <name evidence="9" type="ORF">JNE38_09015</name>
</gene>
<comment type="subcellular location">
    <subcellularLocation>
        <location evidence="1">Membrane</location>
        <topology evidence="1">Multi-pass membrane protein</topology>
    </subcellularLocation>
</comment>
<dbReference type="PANTHER" id="PTHR34975:SF2">
    <property type="entry name" value="SPORE GERMINATION PROTEIN A2"/>
    <property type="match status" value="1"/>
</dbReference>
<feature type="transmembrane region" description="Helical" evidence="8">
    <location>
        <begin position="280"/>
        <end position="298"/>
    </location>
</feature>
<feature type="transmembrane region" description="Helical" evidence="8">
    <location>
        <begin position="195"/>
        <end position="215"/>
    </location>
</feature>
<keyword evidence="5 8" id="KW-0812">Transmembrane</keyword>
<feature type="transmembrane region" description="Helical" evidence="8">
    <location>
        <begin position="227"/>
        <end position="250"/>
    </location>
</feature>
<proteinExistence type="inferred from homology"/>
<feature type="transmembrane region" description="Helical" evidence="8">
    <location>
        <begin position="42"/>
        <end position="62"/>
    </location>
</feature>
<evidence type="ECO:0000256" key="7">
    <source>
        <dbReference type="ARBA" id="ARBA00023136"/>
    </source>
</evidence>
<evidence type="ECO:0000256" key="4">
    <source>
        <dbReference type="ARBA" id="ARBA00022544"/>
    </source>
</evidence>
<evidence type="ECO:0000256" key="5">
    <source>
        <dbReference type="ARBA" id="ARBA00022692"/>
    </source>
</evidence>
<dbReference type="RefSeq" id="WP_203356246.1">
    <property type="nucleotide sequence ID" value="NZ_CP069127.1"/>
</dbReference>
<organism evidence="9 10">
    <name type="scientific">Brevibacillus choshinensis</name>
    <dbReference type="NCBI Taxonomy" id="54911"/>
    <lineage>
        <taxon>Bacteria</taxon>
        <taxon>Bacillati</taxon>
        <taxon>Bacillota</taxon>
        <taxon>Bacilli</taxon>
        <taxon>Bacillales</taxon>
        <taxon>Paenibacillaceae</taxon>
        <taxon>Brevibacillus</taxon>
    </lineage>
</organism>
<keyword evidence="6 8" id="KW-1133">Transmembrane helix</keyword>
<comment type="similarity">
    <text evidence="2">Belongs to the amino acid-polyamine-organocation (APC) superfamily. Spore germination protein (SGP) (TC 2.A.3.9) family.</text>
</comment>